<keyword evidence="2 4" id="KW-0547">Nucleotide-binding</keyword>
<keyword evidence="3 4" id="KW-0067">ATP-binding</keyword>
<organism evidence="5 6">
    <name type="scientific">Sphingomonas cynarae</name>
    <dbReference type="NCBI Taxonomy" id="930197"/>
    <lineage>
        <taxon>Bacteria</taxon>
        <taxon>Pseudomonadati</taxon>
        <taxon>Pseudomonadota</taxon>
        <taxon>Alphaproteobacteria</taxon>
        <taxon>Sphingomonadales</taxon>
        <taxon>Sphingomonadaceae</taxon>
        <taxon>Sphingomonas</taxon>
    </lineage>
</organism>
<dbReference type="EC" id="6.3.3.2" evidence="4"/>
<keyword evidence="4" id="KW-0479">Metal-binding</keyword>
<evidence type="ECO:0000256" key="1">
    <source>
        <dbReference type="ARBA" id="ARBA00010638"/>
    </source>
</evidence>
<comment type="cofactor">
    <cofactor evidence="4">
        <name>Mg(2+)</name>
        <dbReference type="ChEBI" id="CHEBI:18420"/>
    </cofactor>
</comment>
<dbReference type="PANTHER" id="PTHR23407:SF1">
    <property type="entry name" value="5-FORMYLTETRAHYDROFOLATE CYCLO-LIGASE"/>
    <property type="match status" value="1"/>
</dbReference>
<dbReference type="SUPFAM" id="SSF100950">
    <property type="entry name" value="NagB/RpiA/CoA transferase-like"/>
    <property type="match status" value="1"/>
</dbReference>
<dbReference type="InterPro" id="IPR002698">
    <property type="entry name" value="FTHF_cligase"/>
</dbReference>
<evidence type="ECO:0000256" key="3">
    <source>
        <dbReference type="ARBA" id="ARBA00022840"/>
    </source>
</evidence>
<dbReference type="EMBL" id="BAABBF010000004">
    <property type="protein sequence ID" value="GAA3710830.1"/>
    <property type="molecule type" value="Genomic_DNA"/>
</dbReference>
<dbReference type="InterPro" id="IPR024185">
    <property type="entry name" value="FTHF_cligase-like_sf"/>
</dbReference>
<dbReference type="Gene3D" id="3.40.50.10420">
    <property type="entry name" value="NagB/RpiA/CoA transferase-like"/>
    <property type="match status" value="1"/>
</dbReference>
<name>A0ABP7DZ18_9SPHN</name>
<comment type="catalytic activity">
    <reaction evidence="4">
        <text>(6S)-5-formyl-5,6,7,8-tetrahydrofolate + ATP = (6R)-5,10-methenyltetrahydrofolate + ADP + phosphate</text>
        <dbReference type="Rhea" id="RHEA:10488"/>
        <dbReference type="ChEBI" id="CHEBI:30616"/>
        <dbReference type="ChEBI" id="CHEBI:43474"/>
        <dbReference type="ChEBI" id="CHEBI:57455"/>
        <dbReference type="ChEBI" id="CHEBI:57457"/>
        <dbReference type="ChEBI" id="CHEBI:456216"/>
        <dbReference type="EC" id="6.3.3.2"/>
    </reaction>
</comment>
<comment type="similarity">
    <text evidence="1 4">Belongs to the 5-formyltetrahydrofolate cyclo-ligase family.</text>
</comment>
<evidence type="ECO:0000313" key="6">
    <source>
        <dbReference type="Proteomes" id="UP001500523"/>
    </source>
</evidence>
<dbReference type="Pfam" id="PF01812">
    <property type="entry name" value="5-FTHF_cyc-lig"/>
    <property type="match status" value="1"/>
</dbReference>
<evidence type="ECO:0000256" key="2">
    <source>
        <dbReference type="ARBA" id="ARBA00022741"/>
    </source>
</evidence>
<gene>
    <name evidence="5" type="ORF">GCM10022268_19880</name>
</gene>
<dbReference type="PANTHER" id="PTHR23407">
    <property type="entry name" value="ATPASE INHIBITOR/5-FORMYLTETRAHYDROFOLATE CYCLO-LIGASE"/>
    <property type="match status" value="1"/>
</dbReference>
<protein>
    <recommendedName>
        <fullName evidence="4">5-formyltetrahydrofolate cyclo-ligase</fullName>
        <ecNumber evidence="4">6.3.3.2</ecNumber>
    </recommendedName>
</protein>
<keyword evidence="6" id="KW-1185">Reference proteome</keyword>
<sequence>MTDKRALRLHLRAARADFEPHALTIPDALRGRLAPGLVIAAYVPIGGEVDPAPLLAIARTAGCVIALPHVVDRATPLRFLDAAGTLGNGPFGLRQPAADATVLAPDIILTPLVGFDRRGNRLGQGAGHYDRAFADHPAAWRIGLAWSVQEVPGLAPDPWDVPLHAILTELEWIIAMPCHAPPAGPMPS</sequence>
<accession>A0ABP7DZ18</accession>
<dbReference type="NCBIfam" id="TIGR02727">
    <property type="entry name" value="MTHFS_bact"/>
    <property type="match status" value="1"/>
</dbReference>
<proteinExistence type="inferred from homology"/>
<evidence type="ECO:0000313" key="5">
    <source>
        <dbReference type="EMBL" id="GAA3710830.1"/>
    </source>
</evidence>
<dbReference type="RefSeq" id="WP_344693238.1">
    <property type="nucleotide sequence ID" value="NZ_BAABBF010000004.1"/>
</dbReference>
<dbReference type="InterPro" id="IPR037171">
    <property type="entry name" value="NagB/RpiA_transferase-like"/>
</dbReference>
<keyword evidence="4" id="KW-0460">Magnesium</keyword>
<evidence type="ECO:0000256" key="4">
    <source>
        <dbReference type="RuleBase" id="RU361279"/>
    </source>
</evidence>
<reference evidence="6" key="1">
    <citation type="journal article" date="2019" name="Int. J. Syst. Evol. Microbiol.">
        <title>The Global Catalogue of Microorganisms (GCM) 10K type strain sequencing project: providing services to taxonomists for standard genome sequencing and annotation.</title>
        <authorList>
            <consortium name="The Broad Institute Genomics Platform"/>
            <consortium name="The Broad Institute Genome Sequencing Center for Infectious Disease"/>
            <person name="Wu L."/>
            <person name="Ma J."/>
        </authorList>
    </citation>
    <scope>NUCLEOTIDE SEQUENCE [LARGE SCALE GENOMIC DNA]</scope>
    <source>
        <strain evidence="6">JCM 17498</strain>
    </source>
</reference>
<comment type="caution">
    <text evidence="5">The sequence shown here is derived from an EMBL/GenBank/DDBJ whole genome shotgun (WGS) entry which is preliminary data.</text>
</comment>
<dbReference type="Proteomes" id="UP001500523">
    <property type="component" value="Unassembled WGS sequence"/>
</dbReference>